<evidence type="ECO:0000259" key="8">
    <source>
        <dbReference type="PROSITE" id="PS50850"/>
    </source>
</evidence>
<keyword evidence="3 7" id="KW-0812">Transmembrane</keyword>
<feature type="domain" description="Major facilitator superfamily (MFS) profile" evidence="8">
    <location>
        <begin position="12"/>
        <end position="481"/>
    </location>
</feature>
<evidence type="ECO:0000313" key="9">
    <source>
        <dbReference type="EMBL" id="SEA66862.1"/>
    </source>
</evidence>
<comment type="similarity">
    <text evidence="2">Belongs to the major facilitator superfamily. Nitrate/nitrite porter (TC 2.A.1.8) family.</text>
</comment>
<dbReference type="Proteomes" id="UP000198951">
    <property type="component" value="Unassembled WGS sequence"/>
</dbReference>
<keyword evidence="6 7" id="KW-0472">Membrane</keyword>
<keyword evidence="5" id="KW-0534">Nitrate assimilation</keyword>
<dbReference type="InterPro" id="IPR036259">
    <property type="entry name" value="MFS_trans_sf"/>
</dbReference>
<feature type="transmembrane region" description="Helical" evidence="7">
    <location>
        <begin position="51"/>
        <end position="73"/>
    </location>
</feature>
<dbReference type="EMBL" id="FNRD01000007">
    <property type="protein sequence ID" value="SEA66862.1"/>
    <property type="molecule type" value="Genomic_DNA"/>
</dbReference>
<gene>
    <name evidence="9" type="ORF">SAMN05443667_10721</name>
</gene>
<dbReference type="OrthoDB" id="9773404at2"/>
<evidence type="ECO:0000256" key="4">
    <source>
        <dbReference type="ARBA" id="ARBA00022989"/>
    </source>
</evidence>
<feature type="transmembrane region" description="Helical" evidence="7">
    <location>
        <begin position="172"/>
        <end position="194"/>
    </location>
</feature>
<evidence type="ECO:0000256" key="7">
    <source>
        <dbReference type="SAM" id="Phobius"/>
    </source>
</evidence>
<feature type="transmembrane region" description="Helical" evidence="7">
    <location>
        <begin position="218"/>
        <end position="238"/>
    </location>
</feature>
<keyword evidence="10" id="KW-1185">Reference proteome</keyword>
<dbReference type="RefSeq" id="WP_091089358.1">
    <property type="nucleotide sequence ID" value="NZ_FNRD01000007.1"/>
</dbReference>
<feature type="transmembrane region" description="Helical" evidence="7">
    <location>
        <begin position="80"/>
        <end position="96"/>
    </location>
</feature>
<keyword evidence="4 7" id="KW-1133">Transmembrane helix</keyword>
<dbReference type="GO" id="GO:0042128">
    <property type="term" value="P:nitrate assimilation"/>
    <property type="evidence" value="ECO:0007669"/>
    <property type="project" value="UniProtKB-KW"/>
</dbReference>
<feature type="transmembrane region" description="Helical" evidence="7">
    <location>
        <begin position="138"/>
        <end position="160"/>
    </location>
</feature>
<dbReference type="AlphaFoldDB" id="A0A1H4D3G8"/>
<accession>A0A1H4D3G8</accession>
<evidence type="ECO:0000313" key="10">
    <source>
        <dbReference type="Proteomes" id="UP000198951"/>
    </source>
</evidence>
<protein>
    <submittedName>
        <fullName evidence="9">MFS transporter, NNP family, nitrate/nitrite transporter</fullName>
    </submittedName>
</protein>
<feature type="transmembrane region" description="Helical" evidence="7">
    <location>
        <begin position="250"/>
        <end position="272"/>
    </location>
</feature>
<dbReference type="Pfam" id="PF07690">
    <property type="entry name" value="MFS_1"/>
    <property type="match status" value="1"/>
</dbReference>
<feature type="transmembrane region" description="Helical" evidence="7">
    <location>
        <begin position="451"/>
        <end position="474"/>
    </location>
</feature>
<proteinExistence type="inferred from homology"/>
<evidence type="ECO:0000256" key="6">
    <source>
        <dbReference type="ARBA" id="ARBA00023136"/>
    </source>
</evidence>
<dbReference type="STRING" id="150146.SAMN05443667_10721"/>
<dbReference type="GO" id="GO:0016020">
    <property type="term" value="C:membrane"/>
    <property type="evidence" value="ECO:0007669"/>
    <property type="project" value="UniProtKB-SubCell"/>
</dbReference>
<dbReference type="InterPro" id="IPR020846">
    <property type="entry name" value="MFS_dom"/>
</dbReference>
<dbReference type="InterPro" id="IPR011701">
    <property type="entry name" value="MFS"/>
</dbReference>
<feature type="transmembrane region" description="Helical" evidence="7">
    <location>
        <begin position="284"/>
        <end position="301"/>
    </location>
</feature>
<comment type="subcellular location">
    <subcellularLocation>
        <location evidence="1">Membrane</location>
        <topology evidence="1">Multi-pass membrane protein</topology>
    </subcellularLocation>
</comment>
<feature type="transmembrane region" description="Helical" evidence="7">
    <location>
        <begin position="102"/>
        <end position="126"/>
    </location>
</feature>
<dbReference type="Gene3D" id="1.20.1250.20">
    <property type="entry name" value="MFS general substrate transporter like domains"/>
    <property type="match status" value="2"/>
</dbReference>
<reference evidence="10" key="1">
    <citation type="submission" date="2016-10" db="EMBL/GenBank/DDBJ databases">
        <authorList>
            <person name="Varghese N."/>
            <person name="Submissions S."/>
        </authorList>
    </citation>
    <scope>NUCLEOTIDE SEQUENCE [LARGE SCALE GENOMIC DNA]</scope>
    <source>
        <strain evidence="10">DSM 22376</strain>
    </source>
</reference>
<sequence length="493" mass="54473">MEKPTSLSQSHRMLFLNTLAFTVCFACWTLNGVLVTFLVDKGIFDWSVVQIGWLLGIPILTGSIMRLPIGILTDKFGGKYVFSALLLLCSIPLFLLPLANSFFMFAVLSFLFGMVGTSFAVGIGYTSIFYPQEWQGRALGIFGMGNAGAAITTFMAPSLLNHFSVEDPQNGWKILPIIYGAALLIIGVLFLVFAKNKKMEKSTKTIPQMLSTLKNPRVWRFGAYYFLVFGCFVAYSQWLLPNFMNVYQTSLVMGGMFATMFSLPSGVIRAFGGYLSDKFGARKVMYWVLSSSVILSALLMIPKMEIKTAGPGVMAGKTGIVTQVSPTNVRIGDKDFAVDSKPETTTTGNIFPTKSSWQKVIVTQNQSVSKKEIIAQGVTRITFDANMWVYLTLVILIGISWGIGKAAVYKHIPEYFPTEIGVVGGMVGLLGGLGGFFGPIIFSYLLNFTGFWSSSWIFVLLFSSICLIWMHITITRMMNARQPMLSKQIETKN</sequence>
<feature type="transmembrane region" description="Helical" evidence="7">
    <location>
        <begin position="12"/>
        <end position="39"/>
    </location>
</feature>
<dbReference type="PANTHER" id="PTHR23515">
    <property type="entry name" value="HIGH-AFFINITY NITRATE TRANSPORTER 2.3"/>
    <property type="match status" value="1"/>
</dbReference>
<evidence type="ECO:0000256" key="1">
    <source>
        <dbReference type="ARBA" id="ARBA00004141"/>
    </source>
</evidence>
<evidence type="ECO:0000256" key="2">
    <source>
        <dbReference type="ARBA" id="ARBA00008432"/>
    </source>
</evidence>
<evidence type="ECO:0000256" key="5">
    <source>
        <dbReference type="ARBA" id="ARBA00023063"/>
    </source>
</evidence>
<organism evidence="9 10">
    <name type="scientific">Flavobacterium gillisiae</name>
    <dbReference type="NCBI Taxonomy" id="150146"/>
    <lineage>
        <taxon>Bacteria</taxon>
        <taxon>Pseudomonadati</taxon>
        <taxon>Bacteroidota</taxon>
        <taxon>Flavobacteriia</taxon>
        <taxon>Flavobacteriales</taxon>
        <taxon>Flavobacteriaceae</taxon>
        <taxon>Flavobacterium</taxon>
    </lineage>
</organism>
<feature type="transmembrane region" description="Helical" evidence="7">
    <location>
        <begin position="420"/>
        <end position="445"/>
    </location>
</feature>
<evidence type="ECO:0000256" key="3">
    <source>
        <dbReference type="ARBA" id="ARBA00022692"/>
    </source>
</evidence>
<dbReference type="InterPro" id="IPR044772">
    <property type="entry name" value="NO3_transporter"/>
</dbReference>
<dbReference type="SUPFAM" id="SSF103473">
    <property type="entry name" value="MFS general substrate transporter"/>
    <property type="match status" value="1"/>
</dbReference>
<dbReference type="PROSITE" id="PS50850">
    <property type="entry name" value="MFS"/>
    <property type="match status" value="1"/>
</dbReference>
<name>A0A1H4D3G8_9FLAO</name>
<dbReference type="GO" id="GO:0015112">
    <property type="term" value="F:nitrate transmembrane transporter activity"/>
    <property type="evidence" value="ECO:0007669"/>
    <property type="project" value="InterPro"/>
</dbReference>
<feature type="transmembrane region" description="Helical" evidence="7">
    <location>
        <begin position="387"/>
        <end position="408"/>
    </location>
</feature>